<dbReference type="EMBL" id="CP036271">
    <property type="protein sequence ID" value="QDT57306.1"/>
    <property type="molecule type" value="Genomic_DNA"/>
</dbReference>
<proteinExistence type="predicted"/>
<dbReference type="Proteomes" id="UP000315700">
    <property type="component" value="Chromosome"/>
</dbReference>
<reference evidence="1 2" key="1">
    <citation type="submission" date="2019-02" db="EMBL/GenBank/DDBJ databases">
        <title>Deep-cultivation of Planctomycetes and their phenomic and genomic characterization uncovers novel biology.</title>
        <authorList>
            <person name="Wiegand S."/>
            <person name="Jogler M."/>
            <person name="Boedeker C."/>
            <person name="Pinto D."/>
            <person name="Vollmers J."/>
            <person name="Rivas-Marin E."/>
            <person name="Kohn T."/>
            <person name="Peeters S.H."/>
            <person name="Heuer A."/>
            <person name="Rast P."/>
            <person name="Oberbeckmann S."/>
            <person name="Bunk B."/>
            <person name="Jeske O."/>
            <person name="Meyerdierks A."/>
            <person name="Storesund J.E."/>
            <person name="Kallscheuer N."/>
            <person name="Luecker S."/>
            <person name="Lage O.M."/>
            <person name="Pohl T."/>
            <person name="Merkel B.J."/>
            <person name="Hornburger P."/>
            <person name="Mueller R.-W."/>
            <person name="Bruemmer F."/>
            <person name="Labrenz M."/>
            <person name="Spormann A.M."/>
            <person name="Op den Camp H."/>
            <person name="Overmann J."/>
            <person name="Amann R."/>
            <person name="Jetten M.S.M."/>
            <person name="Mascher T."/>
            <person name="Medema M.H."/>
            <person name="Devos D.P."/>
            <person name="Kaster A.-K."/>
            <person name="Ovreas L."/>
            <person name="Rohde M."/>
            <person name="Galperin M.Y."/>
            <person name="Jogler C."/>
        </authorList>
    </citation>
    <scope>NUCLEOTIDE SEQUENCE [LARGE SCALE GENOMIC DNA]</scope>
    <source>
        <strain evidence="1 2">Pan44</strain>
    </source>
</reference>
<name>A0A517SMI3_9PLAN</name>
<dbReference type="AlphaFoldDB" id="A0A517SMI3"/>
<accession>A0A517SMI3</accession>
<gene>
    <name evidence="1" type="ORF">Pan44_53740</name>
</gene>
<dbReference type="KEGG" id="ccos:Pan44_53740"/>
<evidence type="ECO:0000313" key="2">
    <source>
        <dbReference type="Proteomes" id="UP000315700"/>
    </source>
</evidence>
<sequence>MKTKRRSIRLPPHDDQLLRRLYKLWRIPTDQFDKRPEDKARFVRAWNLRSSRDDSEGDLMHYMKTKRKGGNWEKLGADHQRYSAGSVQFSDEELKAAEEIYNRLFASAGIGSDNIGYDQKMADMLSSEFAIATGRIVNGTIIYAALMAIRKRGNLVKAGRVQRGSQHGFGDIDEIAS</sequence>
<evidence type="ECO:0000313" key="1">
    <source>
        <dbReference type="EMBL" id="QDT57306.1"/>
    </source>
</evidence>
<keyword evidence="2" id="KW-1185">Reference proteome</keyword>
<protein>
    <submittedName>
        <fullName evidence="1">Uncharacterized protein</fullName>
    </submittedName>
</protein>
<dbReference type="InParanoid" id="A0A517SMI3"/>
<organism evidence="1 2">
    <name type="scientific">Caulifigura coniformis</name>
    <dbReference type="NCBI Taxonomy" id="2527983"/>
    <lineage>
        <taxon>Bacteria</taxon>
        <taxon>Pseudomonadati</taxon>
        <taxon>Planctomycetota</taxon>
        <taxon>Planctomycetia</taxon>
        <taxon>Planctomycetales</taxon>
        <taxon>Planctomycetaceae</taxon>
        <taxon>Caulifigura</taxon>
    </lineage>
</organism>